<dbReference type="EMBL" id="CAMXCT020000423">
    <property type="protein sequence ID" value="CAL1131951.1"/>
    <property type="molecule type" value="Genomic_DNA"/>
</dbReference>
<dbReference type="EMBL" id="CAMXCT030000423">
    <property type="protein sequence ID" value="CAL4765888.1"/>
    <property type="molecule type" value="Genomic_DNA"/>
</dbReference>
<dbReference type="EMBL" id="CAMXCT010000423">
    <property type="protein sequence ID" value="CAI3978576.1"/>
    <property type="molecule type" value="Genomic_DNA"/>
</dbReference>
<accession>A0A9P1FJU2</accession>
<gene>
    <name evidence="1" type="ORF">C1SCF055_LOCUS6617</name>
</gene>
<comment type="caution">
    <text evidence="1">The sequence shown here is derived from an EMBL/GenBank/DDBJ whole genome shotgun (WGS) entry which is preliminary data.</text>
</comment>
<dbReference type="Proteomes" id="UP001152797">
    <property type="component" value="Unassembled WGS sequence"/>
</dbReference>
<reference evidence="2 3" key="2">
    <citation type="submission" date="2024-05" db="EMBL/GenBank/DDBJ databases">
        <authorList>
            <person name="Chen Y."/>
            <person name="Shah S."/>
            <person name="Dougan E. K."/>
            <person name="Thang M."/>
            <person name="Chan C."/>
        </authorList>
    </citation>
    <scope>NUCLEOTIDE SEQUENCE [LARGE SCALE GENOMIC DNA]</scope>
</reference>
<name>A0A9P1FJU2_9DINO</name>
<evidence type="ECO:0000313" key="2">
    <source>
        <dbReference type="EMBL" id="CAL4765888.1"/>
    </source>
</evidence>
<organism evidence="1">
    <name type="scientific">Cladocopium goreaui</name>
    <dbReference type="NCBI Taxonomy" id="2562237"/>
    <lineage>
        <taxon>Eukaryota</taxon>
        <taxon>Sar</taxon>
        <taxon>Alveolata</taxon>
        <taxon>Dinophyceae</taxon>
        <taxon>Suessiales</taxon>
        <taxon>Symbiodiniaceae</taxon>
        <taxon>Cladocopium</taxon>
    </lineage>
</organism>
<sequence length="208" mass="24228">MCAVKVSYYLVQSPCCRCPTPWLVLRAAPRDRTHRQVFAYLLSMSSLECRNTFLEVVPSSSWFPQRRSQSCEAVDRFADEFLDTRADDLLRRAAGAYAWQSDWPEGISSGSMGHPFLCKAPCIRAVYGTCMKGPRCEFCHLEHNHPKRKLRRQDRQRLEEMPELLVLLILQWHVQRCATKLRLDEPLQLVLAVLERRVNLLRPQLCRI</sequence>
<evidence type="ECO:0000313" key="1">
    <source>
        <dbReference type="EMBL" id="CAI3978576.1"/>
    </source>
</evidence>
<evidence type="ECO:0000313" key="3">
    <source>
        <dbReference type="Proteomes" id="UP001152797"/>
    </source>
</evidence>
<dbReference type="AlphaFoldDB" id="A0A9P1FJU2"/>
<keyword evidence="3" id="KW-1185">Reference proteome</keyword>
<reference evidence="1" key="1">
    <citation type="submission" date="2022-10" db="EMBL/GenBank/DDBJ databases">
        <authorList>
            <person name="Chen Y."/>
            <person name="Dougan E. K."/>
            <person name="Chan C."/>
            <person name="Rhodes N."/>
            <person name="Thang M."/>
        </authorList>
    </citation>
    <scope>NUCLEOTIDE SEQUENCE</scope>
</reference>
<protein>
    <submittedName>
        <fullName evidence="2">C3H1-type domain-containing protein</fullName>
    </submittedName>
</protein>
<proteinExistence type="predicted"/>